<feature type="compositionally biased region" description="Polar residues" evidence="1">
    <location>
        <begin position="1"/>
        <end position="12"/>
    </location>
</feature>
<dbReference type="Pfam" id="PF13403">
    <property type="entry name" value="Hint_2"/>
    <property type="match status" value="1"/>
</dbReference>
<evidence type="ECO:0000313" key="4">
    <source>
        <dbReference type="Proteomes" id="UP000503308"/>
    </source>
</evidence>
<dbReference type="EMBL" id="CP048788">
    <property type="protein sequence ID" value="QJF51388.1"/>
    <property type="molecule type" value="Genomic_DNA"/>
</dbReference>
<dbReference type="AlphaFoldDB" id="A0A858STU8"/>
<dbReference type="SUPFAM" id="SSF51294">
    <property type="entry name" value="Hedgehog/intein (Hint) domain"/>
    <property type="match status" value="1"/>
</dbReference>
<feature type="region of interest" description="Disordered" evidence="1">
    <location>
        <begin position="1"/>
        <end position="21"/>
    </location>
</feature>
<proteinExistence type="predicted"/>
<protein>
    <submittedName>
        <fullName evidence="3">Hint domain-containing protein</fullName>
    </submittedName>
</protein>
<dbReference type="KEGG" id="rpon:G3256_09540"/>
<dbReference type="InterPro" id="IPR028992">
    <property type="entry name" value="Hedgehog/Intein_dom"/>
</dbReference>
<name>A0A858STU8_9RHOB</name>
<evidence type="ECO:0000313" key="3">
    <source>
        <dbReference type="EMBL" id="QJF51388.1"/>
    </source>
</evidence>
<accession>A0A858STU8</accession>
<reference evidence="3 4" key="1">
    <citation type="submission" date="2020-02" db="EMBL/GenBank/DDBJ databases">
        <title>Genome sequence of Roseobacter ponti.</title>
        <authorList>
            <person name="Hollensteiner J."/>
            <person name="Schneider D."/>
            <person name="Poehlein A."/>
            <person name="Daniel R."/>
        </authorList>
    </citation>
    <scope>NUCLEOTIDE SEQUENCE [LARGE SCALE GENOMIC DNA]</scope>
    <source>
        <strain evidence="3 4">DSM 106830</strain>
    </source>
</reference>
<dbReference type="Gene3D" id="2.170.16.10">
    <property type="entry name" value="Hedgehog/Intein (Hint) domain"/>
    <property type="match status" value="1"/>
</dbReference>
<evidence type="ECO:0000256" key="1">
    <source>
        <dbReference type="SAM" id="MobiDB-lite"/>
    </source>
</evidence>
<dbReference type="RefSeq" id="WP_169640604.1">
    <property type="nucleotide sequence ID" value="NZ_CP048788.1"/>
</dbReference>
<organism evidence="3 4">
    <name type="scientific">Roseobacter ponti</name>
    <dbReference type="NCBI Taxonomy" id="1891787"/>
    <lineage>
        <taxon>Bacteria</taxon>
        <taxon>Pseudomonadati</taxon>
        <taxon>Pseudomonadota</taxon>
        <taxon>Alphaproteobacteria</taxon>
        <taxon>Rhodobacterales</taxon>
        <taxon>Roseobacteraceae</taxon>
        <taxon>Roseobacter</taxon>
    </lineage>
</organism>
<dbReference type="InterPro" id="IPR036844">
    <property type="entry name" value="Hint_dom_sf"/>
</dbReference>
<gene>
    <name evidence="3" type="ORF">G3256_09540</name>
</gene>
<evidence type="ECO:0000259" key="2">
    <source>
        <dbReference type="Pfam" id="PF13403"/>
    </source>
</evidence>
<keyword evidence="4" id="KW-1185">Reference proteome</keyword>
<sequence length="222" mass="23721">MRQTSAAKSTGQPRAATLSPVPLPNCFVPGARIVTPAGTRAAEDLRPGDRVMTRDNGPQEICWTGCRGLTTVDLSQHPHLRPVRIPAGALGEGRPARDLMLSPNHRVLSTGDMTALHCGTDEVFVAAKHLTAQPGIRAADLPWVTYLHFMCAAHEVVLADGVWSETYQPAAGPVDGIGNAQRLEIEELFPELATYEGLAARTAARPTLTPRAPAHQRGHPVA</sequence>
<dbReference type="Proteomes" id="UP000503308">
    <property type="component" value="Chromosome"/>
</dbReference>
<feature type="domain" description="Hedgehog/Intein (Hint)" evidence="2">
    <location>
        <begin position="26"/>
        <end position="170"/>
    </location>
</feature>